<protein>
    <submittedName>
        <fullName evidence="2">Uncharacterized protein</fullName>
    </submittedName>
</protein>
<comment type="caution">
    <text evidence="2">The sequence shown here is derived from an EMBL/GenBank/DDBJ whole genome shotgun (WGS) entry which is preliminary data.</text>
</comment>
<organism evidence="2 3">
    <name type="scientific">Helicobacter trogontum</name>
    <dbReference type="NCBI Taxonomy" id="50960"/>
    <lineage>
        <taxon>Bacteria</taxon>
        <taxon>Pseudomonadati</taxon>
        <taxon>Campylobacterota</taxon>
        <taxon>Epsilonproteobacteria</taxon>
        <taxon>Campylobacterales</taxon>
        <taxon>Helicobacteraceae</taxon>
        <taxon>Helicobacter</taxon>
    </lineage>
</organism>
<dbReference type="RefSeq" id="WP_104742298.1">
    <property type="nucleotide sequence ID" value="NZ_FZNF01000062.1"/>
</dbReference>
<feature type="chain" id="PRO_5020190636" evidence="1">
    <location>
        <begin position="18"/>
        <end position="170"/>
    </location>
</feature>
<name>A0A4U8T584_9HELI</name>
<reference evidence="2 3" key="1">
    <citation type="journal article" date="2014" name="Genome Announc.">
        <title>Draft genome sequences of eight enterohepatic helicobacter species isolated from both laboratory and wild rodents.</title>
        <authorList>
            <person name="Sheh A."/>
            <person name="Shen Z."/>
            <person name="Fox J.G."/>
        </authorList>
    </citation>
    <scope>NUCLEOTIDE SEQUENCE [LARGE SCALE GENOMIC DNA]</scope>
    <source>
        <strain evidence="2 3">ATCC 49310</strain>
    </source>
</reference>
<accession>A0A4U8T584</accession>
<evidence type="ECO:0000256" key="1">
    <source>
        <dbReference type="SAM" id="SignalP"/>
    </source>
</evidence>
<feature type="signal peptide" evidence="1">
    <location>
        <begin position="1"/>
        <end position="17"/>
    </location>
</feature>
<keyword evidence="1" id="KW-0732">Signal</keyword>
<gene>
    <name evidence="2" type="ORF">LS80_010020</name>
</gene>
<proteinExistence type="predicted"/>
<evidence type="ECO:0000313" key="3">
    <source>
        <dbReference type="Proteomes" id="UP000029861"/>
    </source>
</evidence>
<dbReference type="AlphaFoldDB" id="A0A4U8T584"/>
<dbReference type="EMBL" id="JRPK02000060">
    <property type="protein sequence ID" value="TLD94624.1"/>
    <property type="molecule type" value="Genomic_DNA"/>
</dbReference>
<sequence>MTSKIAFVLLVILNAMASQVNPLHSQTLRESNIDLEIVTANEWQKTTNVLGDIMDTETYCKNLGSPKKNKQELKEYFLDSVIIDSNTKSHYGIWQCSYEGKIKIFGKVWDFWSVSGLTRLSRKIDNMYKPKDNRFETYCEDTICYENIYLICSNVNYVPQSRASERDGNL</sequence>
<evidence type="ECO:0000313" key="2">
    <source>
        <dbReference type="EMBL" id="TLD94624.1"/>
    </source>
</evidence>
<dbReference type="Proteomes" id="UP000029861">
    <property type="component" value="Unassembled WGS sequence"/>
</dbReference>